<feature type="region of interest" description="Disordered" evidence="1">
    <location>
        <begin position="86"/>
        <end position="125"/>
    </location>
</feature>
<keyword evidence="2" id="KW-0812">Transmembrane</keyword>
<comment type="caution">
    <text evidence="4">The sequence shown here is derived from an EMBL/GenBank/DDBJ whole genome shotgun (WGS) entry which is preliminary data.</text>
</comment>
<feature type="domain" description="SPOR" evidence="3">
    <location>
        <begin position="151"/>
        <end position="232"/>
    </location>
</feature>
<sequence>MVHEGNDRDGEEPFEGEDYEAETSEDLGLVEEDEPLPWLESDYDEEEEGYDTGRLVGFALLGLLAVALLVALIWWFSNRSTDPDLVEQGGTIEAPEGPIKEKPDDAGGKTFEGTGNVAPGVGEGKTTEGRIAAEETPRPSIDAAASSSEATAAASGVAVQVGAFSTRESALAGWNTLRGQTEALQGVKYRIEEGKADIGTVFRLQAMAGDAASARALCSALKSDGVACQVKR</sequence>
<dbReference type="Pfam" id="PF05036">
    <property type="entry name" value="SPOR"/>
    <property type="match status" value="1"/>
</dbReference>
<protein>
    <submittedName>
        <fullName evidence="4">SPOR domain-containing protein</fullName>
    </submittedName>
</protein>
<name>A0A6I4V1U8_9SPHN</name>
<evidence type="ECO:0000256" key="2">
    <source>
        <dbReference type="SAM" id="Phobius"/>
    </source>
</evidence>
<feature type="compositionally biased region" description="Acidic residues" evidence="1">
    <location>
        <begin position="9"/>
        <end position="36"/>
    </location>
</feature>
<evidence type="ECO:0000313" key="5">
    <source>
        <dbReference type="Proteomes" id="UP000471435"/>
    </source>
</evidence>
<evidence type="ECO:0000256" key="1">
    <source>
        <dbReference type="SAM" id="MobiDB-lite"/>
    </source>
</evidence>
<gene>
    <name evidence="4" type="ORF">GRI43_07535</name>
</gene>
<dbReference type="InterPro" id="IPR007730">
    <property type="entry name" value="SPOR-like_dom"/>
</dbReference>
<proteinExistence type="predicted"/>
<dbReference type="AlphaFoldDB" id="A0A6I4V1U8"/>
<feature type="compositionally biased region" description="Basic and acidic residues" evidence="1">
    <location>
        <begin position="98"/>
        <end position="107"/>
    </location>
</feature>
<feature type="transmembrane region" description="Helical" evidence="2">
    <location>
        <begin position="55"/>
        <end position="76"/>
    </location>
</feature>
<dbReference type="Gene3D" id="3.30.70.1070">
    <property type="entry name" value="Sporulation related repeat"/>
    <property type="match status" value="1"/>
</dbReference>
<dbReference type="GO" id="GO:0042834">
    <property type="term" value="F:peptidoglycan binding"/>
    <property type="evidence" value="ECO:0007669"/>
    <property type="project" value="InterPro"/>
</dbReference>
<dbReference type="OrthoDB" id="7390714at2"/>
<feature type="region of interest" description="Disordered" evidence="1">
    <location>
        <begin position="1"/>
        <end position="36"/>
    </location>
</feature>
<keyword evidence="2" id="KW-1133">Transmembrane helix</keyword>
<evidence type="ECO:0000313" key="4">
    <source>
        <dbReference type="EMBL" id="MXP47241.1"/>
    </source>
</evidence>
<reference evidence="4 5" key="1">
    <citation type="submission" date="2019-12" db="EMBL/GenBank/DDBJ databases">
        <title>Genomic-based taxomic classification of the family Erythrobacteraceae.</title>
        <authorList>
            <person name="Xu L."/>
        </authorList>
    </citation>
    <scope>NUCLEOTIDE SEQUENCE [LARGE SCALE GENOMIC DNA]</scope>
    <source>
        <strain evidence="4 5">SW-109</strain>
    </source>
</reference>
<dbReference type="InterPro" id="IPR036680">
    <property type="entry name" value="SPOR-like_sf"/>
</dbReference>
<evidence type="ECO:0000259" key="3">
    <source>
        <dbReference type="PROSITE" id="PS51724"/>
    </source>
</evidence>
<dbReference type="Proteomes" id="UP000471435">
    <property type="component" value="Unassembled WGS sequence"/>
</dbReference>
<dbReference type="EMBL" id="WTYP01000001">
    <property type="protein sequence ID" value="MXP47241.1"/>
    <property type="molecule type" value="Genomic_DNA"/>
</dbReference>
<accession>A0A6I4V1U8</accession>
<keyword evidence="2" id="KW-0472">Membrane</keyword>
<organism evidence="4 5">
    <name type="scientific">Pontixanthobacter luteolus</name>
    <dbReference type="NCBI Taxonomy" id="295089"/>
    <lineage>
        <taxon>Bacteria</taxon>
        <taxon>Pseudomonadati</taxon>
        <taxon>Pseudomonadota</taxon>
        <taxon>Alphaproteobacteria</taxon>
        <taxon>Sphingomonadales</taxon>
        <taxon>Erythrobacteraceae</taxon>
        <taxon>Pontixanthobacter</taxon>
    </lineage>
</organism>
<dbReference type="PROSITE" id="PS51724">
    <property type="entry name" value="SPOR"/>
    <property type="match status" value="1"/>
</dbReference>
<keyword evidence="5" id="KW-1185">Reference proteome</keyword>